<feature type="domain" description="Fibronectin type-III" evidence="3">
    <location>
        <begin position="46"/>
        <end position="137"/>
    </location>
</feature>
<dbReference type="PANTHER" id="PTHR46708">
    <property type="entry name" value="TENASCIN"/>
    <property type="match status" value="1"/>
</dbReference>
<evidence type="ECO:0000256" key="2">
    <source>
        <dbReference type="SAM" id="MobiDB-lite"/>
    </source>
</evidence>
<evidence type="ECO:0000313" key="4">
    <source>
        <dbReference type="Ensembl" id="ENSEBUP00000010354.1"/>
    </source>
</evidence>
<dbReference type="SUPFAM" id="SSF49265">
    <property type="entry name" value="Fibronectin type III"/>
    <property type="match status" value="3"/>
</dbReference>
<dbReference type="GeneTree" id="ENSGT00940000171641"/>
<dbReference type="PROSITE" id="PS50853">
    <property type="entry name" value="FN3"/>
    <property type="match status" value="2"/>
</dbReference>
<dbReference type="Proteomes" id="UP000694388">
    <property type="component" value="Unplaced"/>
</dbReference>
<sequence>MVGPEQTFSVFNRLSPGVEYIISVMAIKDDKRGPPATAIINTGLDKPKDVQIMTNPETDRFTVRWQRVAVPGLTGYRVRGEPLSGQHGETENSVVGPERSSIILSKLTPNVEYRISVSAIKDGKEGLPGTTTFTAGIQKPESIYVERDTKTGGLKVSWQRVVMPGVTGYRVHGVPLPGQHGETEESLVGPKETSTSLVRLTPGVEYKISVSAVRDGKDGPTADTIINTGLTKPEYLDVETNPKTGTLTVTWERVSVPGVKGYKVQGVPLPGQHGETEERIVGLDQTSLPLVSLTPGVEYRLVSQLLKRERKGFLPLLLQRQVTHNR</sequence>
<dbReference type="CDD" id="cd00063">
    <property type="entry name" value="FN3"/>
    <property type="match status" value="2"/>
</dbReference>
<protein>
    <recommendedName>
        <fullName evidence="3">Fibronectin type-III domain-containing protein</fullName>
    </recommendedName>
</protein>
<dbReference type="InterPro" id="IPR036116">
    <property type="entry name" value="FN3_sf"/>
</dbReference>
<reference evidence="4" key="1">
    <citation type="submission" date="2025-08" db="UniProtKB">
        <authorList>
            <consortium name="Ensembl"/>
        </authorList>
    </citation>
    <scope>IDENTIFICATION</scope>
</reference>
<evidence type="ECO:0000313" key="5">
    <source>
        <dbReference type="Proteomes" id="UP000694388"/>
    </source>
</evidence>
<dbReference type="Pfam" id="PF00041">
    <property type="entry name" value="fn3"/>
    <property type="match status" value="2"/>
</dbReference>
<dbReference type="Ensembl" id="ENSEBUT00000010900.1">
    <property type="protein sequence ID" value="ENSEBUP00000010354.1"/>
    <property type="gene ID" value="ENSEBUG00000006668.1"/>
</dbReference>
<accession>A0A8C4Q5K2</accession>
<evidence type="ECO:0000256" key="1">
    <source>
        <dbReference type="ARBA" id="ARBA00022737"/>
    </source>
</evidence>
<dbReference type="InterPro" id="IPR003961">
    <property type="entry name" value="FN3_dom"/>
</dbReference>
<keyword evidence="1" id="KW-0677">Repeat</keyword>
<dbReference type="PANTHER" id="PTHR46708:SF2">
    <property type="entry name" value="FIBRONECTIN TYPE-III DOMAIN-CONTAINING PROTEIN"/>
    <property type="match status" value="1"/>
</dbReference>
<proteinExistence type="predicted"/>
<dbReference type="SMART" id="SM00060">
    <property type="entry name" value="FN3"/>
    <property type="match status" value="3"/>
</dbReference>
<feature type="region of interest" description="Disordered" evidence="2">
    <location>
        <begin position="174"/>
        <end position="193"/>
    </location>
</feature>
<dbReference type="InterPro" id="IPR050991">
    <property type="entry name" value="ECM_Regulatory_Proteins"/>
</dbReference>
<organism evidence="4 5">
    <name type="scientific">Eptatretus burgeri</name>
    <name type="common">Inshore hagfish</name>
    <dbReference type="NCBI Taxonomy" id="7764"/>
    <lineage>
        <taxon>Eukaryota</taxon>
        <taxon>Metazoa</taxon>
        <taxon>Chordata</taxon>
        <taxon>Craniata</taxon>
        <taxon>Vertebrata</taxon>
        <taxon>Cyclostomata</taxon>
        <taxon>Myxini</taxon>
        <taxon>Myxiniformes</taxon>
        <taxon>Myxinidae</taxon>
        <taxon>Eptatretinae</taxon>
        <taxon>Eptatretus</taxon>
    </lineage>
</organism>
<keyword evidence="5" id="KW-1185">Reference proteome</keyword>
<dbReference type="Gene3D" id="2.60.40.10">
    <property type="entry name" value="Immunoglobulins"/>
    <property type="match status" value="4"/>
</dbReference>
<dbReference type="AlphaFoldDB" id="A0A8C4Q5K2"/>
<feature type="domain" description="Fibronectin type-III" evidence="3">
    <location>
        <begin position="139"/>
        <end position="234"/>
    </location>
</feature>
<name>A0A8C4Q5K2_EPTBU</name>
<reference evidence="4" key="2">
    <citation type="submission" date="2025-09" db="UniProtKB">
        <authorList>
            <consortium name="Ensembl"/>
        </authorList>
    </citation>
    <scope>IDENTIFICATION</scope>
</reference>
<evidence type="ECO:0000259" key="3">
    <source>
        <dbReference type="PROSITE" id="PS50853"/>
    </source>
</evidence>
<dbReference type="InterPro" id="IPR013783">
    <property type="entry name" value="Ig-like_fold"/>
</dbReference>